<dbReference type="SUPFAM" id="SSF161084">
    <property type="entry name" value="MAPEG domain-like"/>
    <property type="match status" value="1"/>
</dbReference>
<comment type="caution">
    <text evidence="2">The sequence shown here is derived from an EMBL/GenBank/DDBJ whole genome shotgun (WGS) entry which is preliminary data.</text>
</comment>
<evidence type="ECO:0000256" key="1">
    <source>
        <dbReference type="SAM" id="Phobius"/>
    </source>
</evidence>
<name>A0A7J7KH49_BUGNE</name>
<proteinExistence type="predicted"/>
<dbReference type="InterPro" id="IPR023352">
    <property type="entry name" value="MAPEG-like_dom_sf"/>
</dbReference>
<organism evidence="2 3">
    <name type="scientific">Bugula neritina</name>
    <name type="common">Brown bryozoan</name>
    <name type="synonym">Sertularia neritina</name>
    <dbReference type="NCBI Taxonomy" id="10212"/>
    <lineage>
        <taxon>Eukaryota</taxon>
        <taxon>Metazoa</taxon>
        <taxon>Spiralia</taxon>
        <taxon>Lophotrochozoa</taxon>
        <taxon>Bryozoa</taxon>
        <taxon>Gymnolaemata</taxon>
        <taxon>Cheilostomatida</taxon>
        <taxon>Flustrina</taxon>
        <taxon>Buguloidea</taxon>
        <taxon>Bugulidae</taxon>
        <taxon>Bugula</taxon>
    </lineage>
</organism>
<protein>
    <submittedName>
        <fullName evidence="2">Uncharacterized protein</fullName>
    </submittedName>
</protein>
<dbReference type="AlphaFoldDB" id="A0A7J7KH49"/>
<feature type="transmembrane region" description="Helical" evidence="1">
    <location>
        <begin position="20"/>
        <end position="40"/>
    </location>
</feature>
<sequence>MAEESGTLVGSADPWIMTAFAAYSAMLMLKFLLNIMLIIVTRTRLKIVPNPEDVMLMGKDKAKEVKVDTSHPLLCRVQR</sequence>
<keyword evidence="1" id="KW-0472">Membrane</keyword>
<keyword evidence="1" id="KW-1133">Transmembrane helix</keyword>
<accession>A0A7J7KH49</accession>
<keyword evidence="3" id="KW-1185">Reference proteome</keyword>
<evidence type="ECO:0000313" key="3">
    <source>
        <dbReference type="Proteomes" id="UP000593567"/>
    </source>
</evidence>
<evidence type="ECO:0000313" key="2">
    <source>
        <dbReference type="EMBL" id="KAF6037567.1"/>
    </source>
</evidence>
<keyword evidence="1" id="KW-0812">Transmembrane</keyword>
<gene>
    <name evidence="2" type="ORF">EB796_004127</name>
</gene>
<dbReference type="Gene3D" id="1.20.120.550">
    <property type="entry name" value="Membrane associated eicosanoid/glutathione metabolism-like domain"/>
    <property type="match status" value="1"/>
</dbReference>
<dbReference type="EMBL" id="VXIV02000549">
    <property type="protein sequence ID" value="KAF6037567.1"/>
    <property type="molecule type" value="Genomic_DNA"/>
</dbReference>
<dbReference type="Proteomes" id="UP000593567">
    <property type="component" value="Unassembled WGS sequence"/>
</dbReference>
<reference evidence="2" key="1">
    <citation type="submission" date="2020-06" db="EMBL/GenBank/DDBJ databases">
        <title>Draft genome of Bugula neritina, a colonial animal packing powerful symbionts and potential medicines.</title>
        <authorList>
            <person name="Rayko M."/>
        </authorList>
    </citation>
    <scope>NUCLEOTIDE SEQUENCE [LARGE SCALE GENOMIC DNA]</scope>
    <source>
        <strain evidence="2">Kwan_BN1</strain>
    </source>
</reference>